<keyword evidence="5" id="KW-0677">Repeat</keyword>
<dbReference type="SMART" id="SM00823">
    <property type="entry name" value="PKS_PP"/>
    <property type="match status" value="2"/>
</dbReference>
<dbReference type="Pfam" id="PF00550">
    <property type="entry name" value="PP-binding"/>
    <property type="match status" value="2"/>
</dbReference>
<dbReference type="EMBL" id="BMRB01000002">
    <property type="protein sequence ID" value="GGS36128.1"/>
    <property type="molecule type" value="Genomic_DNA"/>
</dbReference>
<dbReference type="FunFam" id="3.40.50.980:FF:000001">
    <property type="entry name" value="Non-ribosomal peptide synthetase"/>
    <property type="match status" value="1"/>
</dbReference>
<dbReference type="CDD" id="cd19540">
    <property type="entry name" value="LCL_NRPS-like"/>
    <property type="match status" value="1"/>
</dbReference>
<evidence type="ECO:0000313" key="9">
    <source>
        <dbReference type="EMBL" id="GGS36128.1"/>
    </source>
</evidence>
<dbReference type="GO" id="GO:0017000">
    <property type="term" value="P:antibiotic biosynthetic process"/>
    <property type="evidence" value="ECO:0007669"/>
    <property type="project" value="UniProtKB-KW"/>
</dbReference>
<comment type="cofactor">
    <cofactor evidence="1">
        <name>pantetheine 4'-phosphate</name>
        <dbReference type="ChEBI" id="CHEBI:47942"/>
    </cofactor>
</comment>
<dbReference type="FunFam" id="3.30.300.30:FF:000010">
    <property type="entry name" value="Enterobactin synthetase component F"/>
    <property type="match status" value="2"/>
</dbReference>
<dbReference type="PROSITE" id="PS50075">
    <property type="entry name" value="CARRIER"/>
    <property type="match status" value="2"/>
</dbReference>
<dbReference type="InterPro" id="IPR025110">
    <property type="entry name" value="AMP-bd_C"/>
</dbReference>
<dbReference type="InterPro" id="IPR020806">
    <property type="entry name" value="PKS_PP-bd"/>
</dbReference>
<proteinExistence type="inferred from homology"/>
<protein>
    <recommendedName>
        <fullName evidence="8">Carrier domain-containing protein</fullName>
    </recommendedName>
</protein>
<dbReference type="InterPro" id="IPR001242">
    <property type="entry name" value="Condensation_dom"/>
</dbReference>
<dbReference type="Gene3D" id="3.30.559.30">
    <property type="entry name" value="Nonribosomal peptide synthetase, condensation domain"/>
    <property type="match status" value="3"/>
</dbReference>
<dbReference type="GO" id="GO:0072330">
    <property type="term" value="P:monocarboxylic acid biosynthetic process"/>
    <property type="evidence" value="ECO:0007669"/>
    <property type="project" value="UniProtKB-ARBA"/>
</dbReference>
<dbReference type="InterPro" id="IPR006162">
    <property type="entry name" value="Ppantetheine_attach_site"/>
</dbReference>
<dbReference type="InterPro" id="IPR010071">
    <property type="entry name" value="AA_adenyl_dom"/>
</dbReference>
<comment type="caution">
    <text evidence="9">The sequence shown here is derived from an EMBL/GenBank/DDBJ whole genome shotgun (WGS) entry which is preliminary data.</text>
</comment>
<sequence length="2557" mass="275577">MTKPGLADVLPLSPLQEGLLFHSLYDQQGMDVYTVQLLFDIDGELDPDALRAAARGLLRRHPNLRAAFRYEKLSKPVQIIPHEVDPPWRYLDLPDEDEFTAAVAADRAERFDLTRPPLIRFTLVKRGPGRHTLVMTNHHILVDGWSMPIMVRELFQLYAGASLPAATPYKNYLAWLSKQDSAAAERAWGEAMAGLDEPTLFAPDAPEPTGAAPGHVTVALSEEATGRLRDQARRHGLTLNTVVQGVWALMLARHTGRDDIVFGATVNGRPPEIPGIEDMVGLFINTLPVRVRLNPADTLADALRRVQDEQARLMAHQHIGLTDVQRIAGHPRLFDTIAVFENYPLDPAELRATAGGITLTGVRATDATHYPLGLIAGIEDDRLTLRLDHRPEAVADADTLAARLVHLFETVDLDEPTGRADAITPAELRQVIDQSSTGEPARHASIAQAFAEQAARTPDATAVVCEGVRLSYRELDEAANRLAHLLIQRGAGPERFVALAVPRSADMVVALLAVIKSGAAYLPLDPEYPADRLAYMIEDAKPALVIGTAAAGVDCLLLDDVAELLITQPATAPDVDLRPEHPAYVIYTSGSTGRPKGVVIPHGNVLRLFSATDHWFHFGPDDAWTLFHSYAFDFSVWEIWGPLLHGGKLVVVPYAVSRSPEEFLRLLERGRVTVLNQTPSAFSQLMQADRENPGTDLALRYVVFGGEALDLWRLADWYSRHDDQAPVLVNMYGITETTVHVSYLALDAPSAAAGPGSMIGCAIPDLRVYVLDRGLRPCPPGVVGEMYVAGAGLARGYHGKPALTAGRFVADPFGGPGARMYRSGDLARWVDGNLEFIGRADSQVKIRGFRIELGEIESAIGGHPAVGDVAVIVREDQPGDKRLVAYVVAPSADGLREHVSAVLPEHMVPSAFVLLDALPLTANGKLDRKALPAPEYSRTRTRTARTPAEELLCGMFAEVLGVPAVGVEDGFFDLGGHSLLATRLISRVRAAFGVELPIRALFEAPTPGALAQQLGGADAARPAIVPVARPEVVPLSYGQRRLWFLNRFEDDSTAYNMPLTLRLRGPLDVKALEAAVNDVVARHEALRTVFPDDDGTPRQEVVEADIRFTDPAGGGFDLAVDLPVRAHLITEGPQEHVLLLVMHHIAADGWSMAPLARDLSTAYTARLRGESPEWTPLPVQYADYAIWQRDLLGDAADPESLLARQLAFWSETMAGAPEELALPADRSRPAVASGRGGCVEFTIDPDLHRALTAVAKQSRTSLFMVLQAGLAALLTRLGSGNDIPIGTVVAGRADQAVDDLVGFFVNTLVLRTDTAGDPTFAELLDRVRRTDLAAFANSDVPFERLVDALAPDRSLARHPLFQVLLTLQNNPEPDFALPGVDVELVAPGVESAKFDLSLVFEERADGLHGAIDFAHDLFDAATVEALATRLTRVLAAMAANQKTRVGDVDLLDDAERERLLVEWNGARRDVPVVTLPERVRAMAEARPDAVALIHDGVRVTYADLDARANRLARLLVERGAGPERYVAIALPRSIDLVVALLAVLKSGAAYLPIDPEYPAERIRFMLSDTAPELLISATGVDVDGPAILLDQVDLSGHDSADINRAQPGSPAYVIYTSGSTGRPKGVIIEHAALSAYLAWTSAHYPSTTGVTVLHSPISFDLTVTGLYTPLVSGGTVLLAALEDDDRVRADLARAECTFLKATPSHVALLDALPDEFSPSGHLLLGGETLVGENLARVRAAKPDLTVLNVYGQTETTVNCAEYRIHPGVELPPGALPVGRPFDNIDVYVLDERLRPVPPGVAGEVYVAGSQTGRGYLNRFALTAERFVANPFGPPGSRMYRSGDLAKRRADGDLVFVGRVDDQVKVRGFRIELGEIESTVLGHPDVLRAAVVVREDKPGDKRIVAYVVGGDPEDVLAHTARTLPEHMVPSAVVPLDALPLTPNGKLDRKALPAPVAAASGGGGGPRDRAEEILCGLFAELLGVPEVGIADNFFELGGDSIVSIQLVSRARKAGLVLTPRNVFEAKTVAALAALAGALDTPVEATPDVGTGRVPLTPAVQRFRERGGPITRFNQSMLLHAPDGLHLAGLVAAVQAVLDRHDALRMRLDRDATGAEWVLEVPEPGAVPAEECVRRVDLAGLSGEALAKTMAAHSDEAWDRTDPAAGRMLQVVWFDPGRVLVVAHHLVVDGVSWRIITDDLAAAWSAVAEGRAPELPEVGTSFRRWAEHLTAHAHTEQRVSELDFWTEVLDEYDPLLGDRPLDPTQDTVGAVAYATETLPAALTGPLLTTVPNLYQAGVNDVLLTGLALAVARWRGDRGIDDDGTTSVMVDLEGHGREDSVAPVDLARTVGWFTSRYPVRIDPGEVPDLDTGGPGVGAALKRVKEQLRAVPDNGIGYGLLRHLNHDTRDTLADLLDPQISFNYLGRYASSGTTRAWSAVTDEGTVGGADLTGSRPDPATPLTHALSVNAVTEDHPDGPRLVVVWSWPRTLLAEADVRVLMARFTDALRGLVAHASGDAVGGLTPSDTGLVALTQDQLDRFETAANDQERAEEPEDEWEMVQ</sequence>
<dbReference type="Gene3D" id="3.30.300.30">
    <property type="match status" value="2"/>
</dbReference>
<comment type="similarity">
    <text evidence="2">Belongs to the ATP-dependent AMP-binding enzyme family.</text>
</comment>
<dbReference type="InterPro" id="IPR036736">
    <property type="entry name" value="ACP-like_sf"/>
</dbReference>
<dbReference type="Pfam" id="PF13193">
    <property type="entry name" value="AMP-binding_C"/>
    <property type="match status" value="2"/>
</dbReference>
<keyword evidence="6" id="KW-0045">Antibiotic biosynthesis</keyword>
<dbReference type="FunFam" id="2.30.38.10:FF:000001">
    <property type="entry name" value="Non-ribosomal peptide synthetase PvdI"/>
    <property type="match status" value="2"/>
</dbReference>
<dbReference type="RefSeq" id="WP_189211298.1">
    <property type="nucleotide sequence ID" value="NZ_BMRB01000002.1"/>
</dbReference>
<evidence type="ECO:0000256" key="6">
    <source>
        <dbReference type="ARBA" id="ARBA00023194"/>
    </source>
</evidence>
<dbReference type="GO" id="GO:0008610">
    <property type="term" value="P:lipid biosynthetic process"/>
    <property type="evidence" value="ECO:0007669"/>
    <property type="project" value="UniProtKB-ARBA"/>
</dbReference>
<dbReference type="Proteomes" id="UP000660680">
    <property type="component" value="Unassembled WGS sequence"/>
</dbReference>
<dbReference type="PROSITE" id="PS00012">
    <property type="entry name" value="PHOSPHOPANTETHEINE"/>
    <property type="match status" value="2"/>
</dbReference>
<dbReference type="CDD" id="cd19543">
    <property type="entry name" value="DCL_NRPS"/>
    <property type="match status" value="1"/>
</dbReference>
<evidence type="ECO:0000256" key="3">
    <source>
        <dbReference type="ARBA" id="ARBA00022450"/>
    </source>
</evidence>
<dbReference type="SUPFAM" id="SSF47336">
    <property type="entry name" value="ACP-like"/>
    <property type="match status" value="2"/>
</dbReference>
<dbReference type="InterPro" id="IPR009081">
    <property type="entry name" value="PP-bd_ACP"/>
</dbReference>
<reference evidence="9" key="1">
    <citation type="journal article" date="2014" name="Int. J. Syst. Evol. Microbiol.">
        <title>Complete genome sequence of Corynebacterium casei LMG S-19264T (=DSM 44701T), isolated from a smear-ripened cheese.</title>
        <authorList>
            <consortium name="US DOE Joint Genome Institute (JGI-PGF)"/>
            <person name="Walter F."/>
            <person name="Albersmeier A."/>
            <person name="Kalinowski J."/>
            <person name="Ruckert C."/>
        </authorList>
    </citation>
    <scope>NUCLEOTIDE SEQUENCE</scope>
    <source>
        <strain evidence="9">JCM 3276</strain>
    </source>
</reference>
<evidence type="ECO:0000256" key="4">
    <source>
        <dbReference type="ARBA" id="ARBA00022553"/>
    </source>
</evidence>
<evidence type="ECO:0000256" key="2">
    <source>
        <dbReference type="ARBA" id="ARBA00006432"/>
    </source>
</evidence>
<feature type="compositionally biased region" description="Acidic residues" evidence="7">
    <location>
        <begin position="2547"/>
        <end position="2557"/>
    </location>
</feature>
<dbReference type="PROSITE" id="PS00455">
    <property type="entry name" value="AMP_BINDING"/>
    <property type="match status" value="2"/>
</dbReference>
<dbReference type="InterPro" id="IPR042099">
    <property type="entry name" value="ANL_N_sf"/>
</dbReference>
<dbReference type="NCBIfam" id="NF003417">
    <property type="entry name" value="PRK04813.1"/>
    <property type="match status" value="2"/>
</dbReference>
<dbReference type="InterPro" id="IPR020845">
    <property type="entry name" value="AMP-binding_CS"/>
</dbReference>
<dbReference type="InterPro" id="IPR023213">
    <property type="entry name" value="CAT-like_dom_sf"/>
</dbReference>
<dbReference type="FunFam" id="3.40.50.980:FF:000002">
    <property type="entry name" value="Enterobactin synthetase component F"/>
    <property type="match status" value="1"/>
</dbReference>
<feature type="domain" description="Carrier" evidence="8">
    <location>
        <begin position="943"/>
        <end position="1018"/>
    </location>
</feature>
<dbReference type="PANTHER" id="PTHR45527">
    <property type="entry name" value="NONRIBOSOMAL PEPTIDE SYNTHETASE"/>
    <property type="match status" value="1"/>
</dbReference>
<gene>
    <name evidence="9" type="ORF">GCM10010171_33450</name>
</gene>
<evidence type="ECO:0000256" key="5">
    <source>
        <dbReference type="ARBA" id="ARBA00022737"/>
    </source>
</evidence>
<feature type="domain" description="Carrier" evidence="8">
    <location>
        <begin position="1963"/>
        <end position="2037"/>
    </location>
</feature>
<dbReference type="GO" id="GO:0005737">
    <property type="term" value="C:cytoplasm"/>
    <property type="evidence" value="ECO:0007669"/>
    <property type="project" value="TreeGrafter"/>
</dbReference>
<dbReference type="GO" id="GO:0043041">
    <property type="term" value="P:amino acid activation for nonribosomal peptide biosynthetic process"/>
    <property type="evidence" value="ECO:0007669"/>
    <property type="project" value="TreeGrafter"/>
</dbReference>
<dbReference type="NCBIfam" id="TIGR01733">
    <property type="entry name" value="AA-adenyl-dom"/>
    <property type="match status" value="2"/>
</dbReference>
<dbReference type="Gene3D" id="1.10.1200.10">
    <property type="entry name" value="ACP-like"/>
    <property type="match status" value="2"/>
</dbReference>
<dbReference type="InterPro" id="IPR010060">
    <property type="entry name" value="NRPS_synth"/>
</dbReference>
<dbReference type="FunFam" id="3.40.50.12780:FF:000012">
    <property type="entry name" value="Non-ribosomal peptide synthetase"/>
    <property type="match status" value="1"/>
</dbReference>
<dbReference type="SUPFAM" id="SSF52777">
    <property type="entry name" value="CoA-dependent acyltransferases"/>
    <property type="match status" value="6"/>
</dbReference>
<dbReference type="CDD" id="cd17643">
    <property type="entry name" value="A_NRPS_Cytc1-like"/>
    <property type="match status" value="1"/>
</dbReference>
<dbReference type="CDD" id="cd05930">
    <property type="entry name" value="A_NRPS"/>
    <property type="match status" value="1"/>
</dbReference>
<evidence type="ECO:0000256" key="7">
    <source>
        <dbReference type="SAM" id="MobiDB-lite"/>
    </source>
</evidence>
<dbReference type="Gene3D" id="2.30.38.10">
    <property type="entry name" value="Luciferase, Domain 3"/>
    <property type="match status" value="1"/>
</dbReference>
<dbReference type="InterPro" id="IPR045851">
    <property type="entry name" value="AMP-bd_C_sf"/>
</dbReference>
<dbReference type="Gene3D" id="3.40.50.12780">
    <property type="entry name" value="N-terminal domain of ligase-like"/>
    <property type="match status" value="1"/>
</dbReference>
<keyword evidence="10" id="KW-1185">Reference proteome</keyword>
<evidence type="ECO:0000256" key="1">
    <source>
        <dbReference type="ARBA" id="ARBA00001957"/>
    </source>
</evidence>
<dbReference type="NCBIfam" id="TIGR01720">
    <property type="entry name" value="NRPS-para261"/>
    <property type="match status" value="1"/>
</dbReference>
<keyword evidence="4" id="KW-0597">Phosphoprotein</keyword>
<dbReference type="GO" id="GO:0031177">
    <property type="term" value="F:phosphopantetheine binding"/>
    <property type="evidence" value="ECO:0007669"/>
    <property type="project" value="InterPro"/>
</dbReference>
<dbReference type="GO" id="GO:0003824">
    <property type="term" value="F:catalytic activity"/>
    <property type="evidence" value="ECO:0007669"/>
    <property type="project" value="InterPro"/>
</dbReference>
<dbReference type="Pfam" id="PF00501">
    <property type="entry name" value="AMP-binding"/>
    <property type="match status" value="2"/>
</dbReference>
<name>A0A918LEH5_9PSEU</name>
<dbReference type="Gene3D" id="3.40.50.980">
    <property type="match status" value="2"/>
</dbReference>
<dbReference type="SUPFAM" id="SSF56801">
    <property type="entry name" value="Acetyl-CoA synthetase-like"/>
    <property type="match status" value="2"/>
</dbReference>
<dbReference type="Pfam" id="PF00668">
    <property type="entry name" value="Condensation"/>
    <property type="match status" value="4"/>
</dbReference>
<dbReference type="FunFam" id="1.10.1200.10:FF:000005">
    <property type="entry name" value="Nonribosomal peptide synthetase 1"/>
    <property type="match status" value="1"/>
</dbReference>
<organism evidence="9 10">
    <name type="scientific">Actinokineospora fastidiosa</name>
    <dbReference type="NCBI Taxonomy" id="1816"/>
    <lineage>
        <taxon>Bacteria</taxon>
        <taxon>Bacillati</taxon>
        <taxon>Actinomycetota</taxon>
        <taxon>Actinomycetes</taxon>
        <taxon>Pseudonocardiales</taxon>
        <taxon>Pseudonocardiaceae</taxon>
        <taxon>Actinokineospora</taxon>
    </lineage>
</organism>
<reference evidence="9" key="2">
    <citation type="submission" date="2020-09" db="EMBL/GenBank/DDBJ databases">
        <authorList>
            <person name="Sun Q."/>
            <person name="Ohkuma M."/>
        </authorList>
    </citation>
    <scope>NUCLEOTIDE SEQUENCE</scope>
    <source>
        <strain evidence="9">JCM 3276</strain>
    </source>
</reference>
<keyword evidence="3" id="KW-0596">Phosphopantetheine</keyword>
<evidence type="ECO:0000259" key="8">
    <source>
        <dbReference type="PROSITE" id="PS50075"/>
    </source>
</evidence>
<dbReference type="GO" id="GO:0044550">
    <property type="term" value="P:secondary metabolite biosynthetic process"/>
    <property type="evidence" value="ECO:0007669"/>
    <property type="project" value="UniProtKB-ARBA"/>
</dbReference>
<dbReference type="InterPro" id="IPR000873">
    <property type="entry name" value="AMP-dep_synth/lig_dom"/>
</dbReference>
<dbReference type="PANTHER" id="PTHR45527:SF14">
    <property type="entry name" value="PLIPASTATIN SYNTHASE SUBUNIT B"/>
    <property type="match status" value="1"/>
</dbReference>
<accession>A0A918LEH5</accession>
<evidence type="ECO:0000313" key="10">
    <source>
        <dbReference type="Proteomes" id="UP000660680"/>
    </source>
</evidence>
<dbReference type="FunFam" id="1.10.1200.10:FF:000016">
    <property type="entry name" value="Non-ribosomal peptide synthase"/>
    <property type="match status" value="1"/>
</dbReference>
<feature type="region of interest" description="Disordered" evidence="7">
    <location>
        <begin position="2538"/>
        <end position="2557"/>
    </location>
</feature>
<dbReference type="Gene3D" id="3.30.559.10">
    <property type="entry name" value="Chloramphenicol acetyltransferase-like domain"/>
    <property type="match status" value="3"/>
</dbReference>